<dbReference type="Proteomes" id="UP001158576">
    <property type="component" value="Chromosome 2"/>
</dbReference>
<reference evidence="1 2" key="1">
    <citation type="submission" date="2021-04" db="EMBL/GenBank/DDBJ databases">
        <authorList>
            <person name="Bliznina A."/>
        </authorList>
    </citation>
    <scope>NUCLEOTIDE SEQUENCE [LARGE SCALE GENOMIC DNA]</scope>
</reference>
<accession>A0ABN7T937</accession>
<organism evidence="1 2">
    <name type="scientific">Oikopleura dioica</name>
    <name type="common">Tunicate</name>
    <dbReference type="NCBI Taxonomy" id="34765"/>
    <lineage>
        <taxon>Eukaryota</taxon>
        <taxon>Metazoa</taxon>
        <taxon>Chordata</taxon>
        <taxon>Tunicata</taxon>
        <taxon>Appendicularia</taxon>
        <taxon>Copelata</taxon>
        <taxon>Oikopleuridae</taxon>
        <taxon>Oikopleura</taxon>
    </lineage>
</organism>
<proteinExistence type="predicted"/>
<evidence type="ECO:0000313" key="1">
    <source>
        <dbReference type="EMBL" id="CAG5114338.1"/>
    </source>
</evidence>
<dbReference type="EMBL" id="OU015567">
    <property type="protein sequence ID" value="CAG5114338.1"/>
    <property type="molecule type" value="Genomic_DNA"/>
</dbReference>
<evidence type="ECO:0000313" key="2">
    <source>
        <dbReference type="Proteomes" id="UP001158576"/>
    </source>
</evidence>
<name>A0ABN7T937_OIKDI</name>
<protein>
    <submittedName>
        <fullName evidence="1">Oidioi.mRNA.OKI2018_I69.chr2.g8397.t1.cds</fullName>
    </submittedName>
</protein>
<gene>
    <name evidence="1" type="ORF">OKIOD_LOCUS17162</name>
</gene>
<keyword evidence="2" id="KW-1185">Reference proteome</keyword>
<sequence>MMNIAQNIRSPAEVAFPVMESLIKQCLVVEIGERVESVTSLMNQPVLWSLVEQLKHRIKPENLVFGLNRLETKDVINDHLIAELQKKLEETQKKMMDLW</sequence>